<comment type="caution">
    <text evidence="1">The sequence shown here is derived from an EMBL/GenBank/DDBJ whole genome shotgun (WGS) entry which is preliminary data.</text>
</comment>
<evidence type="ECO:0000313" key="1">
    <source>
        <dbReference type="EMBL" id="KAK8889643.1"/>
    </source>
</evidence>
<sequence length="179" mass="20829">MRVGSKGIKFMFKCNVGPDERASKLISSVAVRRPLAIPGASRTYGQVLSHAGCAVKTTTGYYLVEYMGDNFVHCNRCSKYRPQKDFVFQGYVWIHDDPNPSYPKQELTLEEFCLAMIEIMKDKPYDTFTHNCFQARYLAMKKFGMKSSDPLNYKRCIFFQGWHDLFEKEFQKQNKVKEV</sequence>
<proteinExistence type="predicted"/>
<protein>
    <submittedName>
        <fullName evidence="1">Uncharacterized protein</fullName>
    </submittedName>
</protein>
<name>A0ABR2KET0_9EUKA</name>
<reference evidence="1 2" key="1">
    <citation type="submission" date="2024-04" db="EMBL/GenBank/DDBJ databases">
        <title>Tritrichomonas musculus Genome.</title>
        <authorList>
            <person name="Alves-Ferreira E."/>
            <person name="Grigg M."/>
            <person name="Lorenzi H."/>
            <person name="Galac M."/>
        </authorList>
    </citation>
    <scope>NUCLEOTIDE SEQUENCE [LARGE SCALE GENOMIC DNA]</scope>
    <source>
        <strain evidence="1 2">EAF2021</strain>
    </source>
</reference>
<evidence type="ECO:0000313" key="2">
    <source>
        <dbReference type="Proteomes" id="UP001470230"/>
    </source>
</evidence>
<dbReference type="EMBL" id="JAPFFF010000005">
    <property type="protein sequence ID" value="KAK8889643.1"/>
    <property type="molecule type" value="Genomic_DNA"/>
</dbReference>
<organism evidence="1 2">
    <name type="scientific">Tritrichomonas musculus</name>
    <dbReference type="NCBI Taxonomy" id="1915356"/>
    <lineage>
        <taxon>Eukaryota</taxon>
        <taxon>Metamonada</taxon>
        <taxon>Parabasalia</taxon>
        <taxon>Tritrichomonadida</taxon>
        <taxon>Tritrichomonadidae</taxon>
        <taxon>Tritrichomonas</taxon>
    </lineage>
</organism>
<keyword evidence="2" id="KW-1185">Reference proteome</keyword>
<dbReference type="Proteomes" id="UP001470230">
    <property type="component" value="Unassembled WGS sequence"/>
</dbReference>
<gene>
    <name evidence="1" type="ORF">M9Y10_034396</name>
</gene>
<accession>A0ABR2KET0</accession>